<dbReference type="Gene3D" id="3.30.1880.10">
    <property type="entry name" value="protein ne1242 domain like"/>
    <property type="match status" value="1"/>
</dbReference>
<dbReference type="STRING" id="1618023.UH38_00255"/>
<accession>A0A0D9A1E2</accession>
<keyword evidence="2" id="KW-1185">Reference proteome</keyword>
<protein>
    <submittedName>
        <fullName evidence="1">Uncharacterized protein</fullName>
    </submittedName>
</protein>
<proteinExistence type="predicted"/>
<organism evidence="1 2">
    <name type="scientific">Aliterella atlantica CENA595</name>
    <dbReference type="NCBI Taxonomy" id="1618023"/>
    <lineage>
        <taxon>Bacteria</taxon>
        <taxon>Bacillati</taxon>
        <taxon>Cyanobacteriota</taxon>
        <taxon>Cyanophyceae</taxon>
        <taxon>Chroococcidiopsidales</taxon>
        <taxon>Aliterellaceae</taxon>
        <taxon>Aliterella</taxon>
    </lineage>
</organism>
<dbReference type="EMBL" id="JYON01000001">
    <property type="protein sequence ID" value="KJH73276.1"/>
    <property type="molecule type" value="Genomic_DNA"/>
</dbReference>
<dbReference type="InterPro" id="IPR023199">
    <property type="entry name" value="GriE/MELC1_sf"/>
</dbReference>
<evidence type="ECO:0000313" key="1">
    <source>
        <dbReference type="EMBL" id="KJH73276.1"/>
    </source>
</evidence>
<dbReference type="RefSeq" id="WP_045052609.1">
    <property type="nucleotide sequence ID" value="NZ_CAWMDP010000017.1"/>
</dbReference>
<evidence type="ECO:0000313" key="2">
    <source>
        <dbReference type="Proteomes" id="UP000032452"/>
    </source>
</evidence>
<dbReference type="AlphaFoldDB" id="A0A0D9A1E2"/>
<dbReference type="OrthoDB" id="512892at2"/>
<gene>
    <name evidence="1" type="ORF">UH38_00255</name>
</gene>
<dbReference type="Proteomes" id="UP000032452">
    <property type="component" value="Unassembled WGS sequence"/>
</dbReference>
<sequence>MSFYISRRKAITLIGAFVATSTTLGGISVIRNGRDNAVFAQEKANSKQKLLYKGREILIQQDDSSSKGVEGEFKLFISGKRIDLGKDKKTGRFISGYLPFDDFTSLTDMAKEIIDLGAVEFDRKKPKLGFF</sequence>
<name>A0A0D9A1E2_9CYAN</name>
<comment type="caution">
    <text evidence="1">The sequence shown here is derived from an EMBL/GenBank/DDBJ whole genome shotgun (WGS) entry which is preliminary data.</text>
</comment>
<reference evidence="1 2" key="1">
    <citation type="submission" date="2015-02" db="EMBL/GenBank/DDBJ databases">
        <title>Draft genome of a novel marine cyanobacterium (Chroococcales) isolated from South Atlantic Ocean.</title>
        <authorList>
            <person name="Rigonato J."/>
            <person name="Alvarenga D.O."/>
            <person name="Branco L.H."/>
            <person name="Varani A.M."/>
            <person name="Brandini F.P."/>
            <person name="Fiore M.F."/>
        </authorList>
    </citation>
    <scope>NUCLEOTIDE SEQUENCE [LARGE SCALE GENOMIC DNA]</scope>
    <source>
        <strain evidence="1 2">CENA595</strain>
    </source>
</reference>